<dbReference type="RefSeq" id="WP_353892257.1">
    <property type="nucleotide sequence ID" value="NZ_CP159485.1"/>
</dbReference>
<evidence type="ECO:0000256" key="1">
    <source>
        <dbReference type="ARBA" id="ARBA00003283"/>
    </source>
</evidence>
<dbReference type="Pfam" id="PF02899">
    <property type="entry name" value="Phage_int_SAM_1"/>
    <property type="match status" value="1"/>
</dbReference>
<reference evidence="14" key="2">
    <citation type="submission" date="2024-06" db="EMBL/GenBank/DDBJ databases">
        <authorList>
            <person name="Petrova K.O."/>
            <person name="Toshchakov S.V."/>
            <person name="Boltjanskaja Y.V."/>
            <person name="Kevbrin V.V."/>
        </authorList>
    </citation>
    <scope>NUCLEOTIDE SEQUENCE</scope>
    <source>
        <strain evidence="14">Z-710</strain>
    </source>
</reference>
<dbReference type="GO" id="GO:0005737">
    <property type="term" value="C:cytoplasm"/>
    <property type="evidence" value="ECO:0007669"/>
    <property type="project" value="UniProtKB-SubCell"/>
</dbReference>
<dbReference type="GO" id="GO:0006310">
    <property type="term" value="P:DNA recombination"/>
    <property type="evidence" value="ECO:0007669"/>
    <property type="project" value="UniProtKB-KW"/>
</dbReference>
<evidence type="ECO:0000256" key="2">
    <source>
        <dbReference type="ARBA" id="ARBA00004496"/>
    </source>
</evidence>
<protein>
    <submittedName>
        <fullName evidence="14">Tyrosine-type recombinase/integrase</fullName>
    </submittedName>
</protein>
<dbReference type="Pfam" id="PF00589">
    <property type="entry name" value="Phage_integrase"/>
    <property type="match status" value="1"/>
</dbReference>
<evidence type="ECO:0000256" key="7">
    <source>
        <dbReference type="ARBA" id="ARBA00022908"/>
    </source>
</evidence>
<dbReference type="InterPro" id="IPR011010">
    <property type="entry name" value="DNA_brk_join_enz"/>
</dbReference>
<evidence type="ECO:0000256" key="4">
    <source>
        <dbReference type="ARBA" id="ARBA00022490"/>
    </source>
</evidence>
<dbReference type="GO" id="GO:0015074">
    <property type="term" value="P:DNA integration"/>
    <property type="evidence" value="ECO:0007669"/>
    <property type="project" value="UniProtKB-KW"/>
</dbReference>
<dbReference type="AlphaFoldDB" id="A0AAU8HPX8"/>
<comment type="subcellular location">
    <subcellularLocation>
        <location evidence="2">Cytoplasm</location>
    </subcellularLocation>
</comment>
<evidence type="ECO:0000259" key="12">
    <source>
        <dbReference type="PROSITE" id="PS51898"/>
    </source>
</evidence>
<proteinExistence type="inferred from homology"/>
<keyword evidence="8 11" id="KW-0238">DNA-binding</keyword>
<dbReference type="GO" id="GO:0007059">
    <property type="term" value="P:chromosome segregation"/>
    <property type="evidence" value="ECO:0007669"/>
    <property type="project" value="UniProtKB-KW"/>
</dbReference>
<accession>A0AAU8HPX8</accession>
<dbReference type="SUPFAM" id="SSF56349">
    <property type="entry name" value="DNA breaking-rejoining enzymes"/>
    <property type="match status" value="1"/>
</dbReference>
<dbReference type="PANTHER" id="PTHR30349:SF77">
    <property type="entry name" value="TYROSINE RECOMBINASE XERC"/>
    <property type="match status" value="1"/>
</dbReference>
<feature type="domain" description="Core-binding (CB)" evidence="13">
    <location>
        <begin position="2"/>
        <end position="81"/>
    </location>
</feature>
<keyword evidence="10" id="KW-0131">Cell cycle</keyword>
<reference evidence="14" key="1">
    <citation type="journal article" date="2018" name="Antonie Van Leeuwenhoek">
        <title>Proteinivorax hydrogeniformans sp. nov., an anaerobic, haloalkaliphilic bacterium fermenting proteinaceous compounds with high hydrogen production.</title>
        <authorList>
            <person name="Boltyanskaya Y."/>
            <person name="Detkova E."/>
            <person name="Pimenov N."/>
            <person name="Kevbrin V."/>
        </authorList>
    </citation>
    <scope>NUCLEOTIDE SEQUENCE</scope>
    <source>
        <strain evidence="14">Z-710</strain>
    </source>
</reference>
<evidence type="ECO:0000256" key="10">
    <source>
        <dbReference type="ARBA" id="ARBA00023306"/>
    </source>
</evidence>
<evidence type="ECO:0000259" key="13">
    <source>
        <dbReference type="PROSITE" id="PS51900"/>
    </source>
</evidence>
<keyword evidence="5" id="KW-0132">Cell division</keyword>
<keyword evidence="4" id="KW-0963">Cytoplasm</keyword>
<dbReference type="InterPro" id="IPR013762">
    <property type="entry name" value="Integrase-like_cat_sf"/>
</dbReference>
<keyword evidence="6" id="KW-0159">Chromosome partition</keyword>
<gene>
    <name evidence="14" type="ORF">PRVXH_001589</name>
</gene>
<dbReference type="Gene3D" id="1.10.150.130">
    <property type="match status" value="1"/>
</dbReference>
<dbReference type="PROSITE" id="PS51898">
    <property type="entry name" value="TYR_RECOMBINASE"/>
    <property type="match status" value="1"/>
</dbReference>
<dbReference type="GO" id="GO:0051301">
    <property type="term" value="P:cell division"/>
    <property type="evidence" value="ECO:0007669"/>
    <property type="project" value="UniProtKB-KW"/>
</dbReference>
<dbReference type="GO" id="GO:0003677">
    <property type="term" value="F:DNA binding"/>
    <property type="evidence" value="ECO:0007669"/>
    <property type="project" value="UniProtKB-UniRule"/>
</dbReference>
<evidence type="ECO:0000256" key="9">
    <source>
        <dbReference type="ARBA" id="ARBA00023172"/>
    </source>
</evidence>
<dbReference type="Gene3D" id="1.10.443.10">
    <property type="entry name" value="Intergrase catalytic core"/>
    <property type="match status" value="1"/>
</dbReference>
<sequence length="282" mass="33146">MKKTKSMISLFLKEFNYYSEATKKSYRISLNQFFTFCPKEFDKVQPEDVEDWLIFLKDEGLTGKSRRLKLTAVRSFYEFLVEDDYHYINPTIGIDGPKAKKNPHGYLDDVKLVRLLETIKGDLRLRALIETLRATGARITEALEIKVAKDKDIDWDRKVIAIRKGKGKKEREVPFTRKCEAWLRKYLNNRKVESEYLFCNKKGEKLSSDYIHKLCREYSEKLDFKVTPHMLRYTLGATLESKDVPIPIIQTILGHENINTTSNYAELNAEDRKKQHEKYTNV</sequence>
<dbReference type="InterPro" id="IPR004107">
    <property type="entry name" value="Integrase_SAM-like_N"/>
</dbReference>
<dbReference type="InterPro" id="IPR050090">
    <property type="entry name" value="Tyrosine_recombinase_XerCD"/>
</dbReference>
<dbReference type="PROSITE" id="PS51900">
    <property type="entry name" value="CB"/>
    <property type="match status" value="1"/>
</dbReference>
<feature type="domain" description="Tyr recombinase" evidence="12">
    <location>
        <begin position="101"/>
        <end position="277"/>
    </location>
</feature>
<dbReference type="EMBL" id="CP159485">
    <property type="protein sequence ID" value="XCI27680.1"/>
    <property type="molecule type" value="Genomic_DNA"/>
</dbReference>
<keyword evidence="9" id="KW-0233">DNA recombination</keyword>
<dbReference type="PANTHER" id="PTHR30349">
    <property type="entry name" value="PHAGE INTEGRASE-RELATED"/>
    <property type="match status" value="1"/>
</dbReference>
<organism evidence="14">
    <name type="scientific">Proteinivorax hydrogeniformans</name>
    <dbReference type="NCBI Taxonomy" id="1826727"/>
    <lineage>
        <taxon>Bacteria</taxon>
        <taxon>Bacillati</taxon>
        <taxon>Bacillota</taxon>
        <taxon>Clostridia</taxon>
        <taxon>Eubacteriales</taxon>
        <taxon>Proteinivoracaceae</taxon>
        <taxon>Proteinivorax</taxon>
    </lineage>
</organism>
<dbReference type="InterPro" id="IPR010998">
    <property type="entry name" value="Integrase_recombinase_N"/>
</dbReference>
<evidence type="ECO:0000256" key="5">
    <source>
        <dbReference type="ARBA" id="ARBA00022618"/>
    </source>
</evidence>
<dbReference type="InterPro" id="IPR044068">
    <property type="entry name" value="CB"/>
</dbReference>
<evidence type="ECO:0000313" key="14">
    <source>
        <dbReference type="EMBL" id="XCI27680.1"/>
    </source>
</evidence>
<evidence type="ECO:0000256" key="6">
    <source>
        <dbReference type="ARBA" id="ARBA00022829"/>
    </source>
</evidence>
<comment type="similarity">
    <text evidence="3">Belongs to the 'phage' integrase family.</text>
</comment>
<comment type="function">
    <text evidence="1">Site-specific tyrosine recombinase, which acts by catalyzing the cutting and rejoining of the recombining DNA molecules.</text>
</comment>
<dbReference type="InterPro" id="IPR002104">
    <property type="entry name" value="Integrase_catalytic"/>
</dbReference>
<evidence type="ECO:0000256" key="3">
    <source>
        <dbReference type="ARBA" id="ARBA00008857"/>
    </source>
</evidence>
<name>A0AAU8HPX8_9FIRM</name>
<evidence type="ECO:0000256" key="8">
    <source>
        <dbReference type="ARBA" id="ARBA00023125"/>
    </source>
</evidence>
<evidence type="ECO:0000256" key="11">
    <source>
        <dbReference type="PROSITE-ProRule" id="PRU01248"/>
    </source>
</evidence>
<keyword evidence="7" id="KW-0229">DNA integration</keyword>